<evidence type="ECO:0000313" key="2">
    <source>
        <dbReference type="RefSeq" id="XP_026687977.1"/>
    </source>
</evidence>
<accession>A0A3Q0JHT1</accession>
<evidence type="ECO:0000313" key="1">
    <source>
        <dbReference type="Proteomes" id="UP000079169"/>
    </source>
</evidence>
<gene>
    <name evidence="2" type="primary">LOC113472423</name>
</gene>
<dbReference type="GeneID" id="113472423"/>
<dbReference type="AlphaFoldDB" id="A0A3Q0JHT1"/>
<protein>
    <submittedName>
        <fullName evidence="2">Uncharacterized protein LOC113472423</fullName>
    </submittedName>
</protein>
<sequence length="101" mass="11058">MTGEKAELVQRLESCKTSKANIEPGKRKLEALKALANQVGQSTTKKGNAMIKKDLDELEAAFNEHSEHINDIVTKLDQVLLHPFFGGISAHAQLPVAQFCS</sequence>
<proteinExistence type="predicted"/>
<dbReference type="Proteomes" id="UP000079169">
    <property type="component" value="Unplaced"/>
</dbReference>
<reference evidence="2" key="1">
    <citation type="submission" date="2025-08" db="UniProtKB">
        <authorList>
            <consortium name="RefSeq"/>
        </authorList>
    </citation>
    <scope>IDENTIFICATION</scope>
</reference>
<keyword evidence="1" id="KW-1185">Reference proteome</keyword>
<organism evidence="1 2">
    <name type="scientific">Diaphorina citri</name>
    <name type="common">Asian citrus psyllid</name>
    <dbReference type="NCBI Taxonomy" id="121845"/>
    <lineage>
        <taxon>Eukaryota</taxon>
        <taxon>Metazoa</taxon>
        <taxon>Ecdysozoa</taxon>
        <taxon>Arthropoda</taxon>
        <taxon>Hexapoda</taxon>
        <taxon>Insecta</taxon>
        <taxon>Pterygota</taxon>
        <taxon>Neoptera</taxon>
        <taxon>Paraneoptera</taxon>
        <taxon>Hemiptera</taxon>
        <taxon>Sternorrhyncha</taxon>
        <taxon>Psylloidea</taxon>
        <taxon>Psyllidae</taxon>
        <taxon>Diaphorininae</taxon>
        <taxon>Diaphorina</taxon>
    </lineage>
</organism>
<dbReference type="SUPFAM" id="SSF46966">
    <property type="entry name" value="Spectrin repeat"/>
    <property type="match status" value="1"/>
</dbReference>
<name>A0A3Q0JHT1_DIACI</name>
<dbReference type="PaxDb" id="121845-A0A3Q0JHT1"/>
<dbReference type="RefSeq" id="XP_026687977.1">
    <property type="nucleotide sequence ID" value="XM_026832176.1"/>
</dbReference>
<dbReference type="KEGG" id="dci:113472423"/>